<dbReference type="RefSeq" id="WP_144264166.1">
    <property type="nucleotide sequence ID" value="NZ_AP017422.1"/>
</dbReference>
<sequence>MVAHPAIHLHLTDVTIPYPAAQLHHPNAHMHYQLTHAARNIAPLPDDITRLACRRLHPAHDNAHLAHATAHFAHPTSHSTRYHAHLHHPLQHRILPRGIAQQPAGNIINDRANVHSHPPAILFAQADKVDFPTPAPGYTSTLTLRHSN</sequence>
<name>A0A1N7RE55_9BACT</name>
<dbReference type="Proteomes" id="UP000186917">
    <property type="component" value="Unassembled WGS sequence"/>
</dbReference>
<accession>A0A1N7RE55</accession>
<protein>
    <submittedName>
        <fullName evidence="1">Uncharacterized protein</fullName>
    </submittedName>
</protein>
<evidence type="ECO:0000313" key="2">
    <source>
        <dbReference type="Proteomes" id="UP000186917"/>
    </source>
</evidence>
<evidence type="ECO:0000313" key="1">
    <source>
        <dbReference type="EMBL" id="SIT33395.1"/>
    </source>
</evidence>
<reference evidence="2" key="1">
    <citation type="submission" date="2017-01" db="EMBL/GenBank/DDBJ databases">
        <authorList>
            <person name="Varghese N."/>
            <person name="Submissions S."/>
        </authorList>
    </citation>
    <scope>NUCLEOTIDE SEQUENCE [LARGE SCALE GENOMIC DNA]</scope>
    <source>
        <strain evidence="2">DSM 21054</strain>
    </source>
</reference>
<proteinExistence type="predicted"/>
<gene>
    <name evidence="1" type="ORF">SAMN05421788_112141</name>
</gene>
<dbReference type="EMBL" id="FTOR01000012">
    <property type="protein sequence ID" value="SIT33395.1"/>
    <property type="molecule type" value="Genomic_DNA"/>
</dbReference>
<organism evidence="1 2">
    <name type="scientific">Filimonas lacunae</name>
    <dbReference type="NCBI Taxonomy" id="477680"/>
    <lineage>
        <taxon>Bacteria</taxon>
        <taxon>Pseudomonadati</taxon>
        <taxon>Bacteroidota</taxon>
        <taxon>Chitinophagia</taxon>
        <taxon>Chitinophagales</taxon>
        <taxon>Chitinophagaceae</taxon>
        <taxon>Filimonas</taxon>
    </lineage>
</organism>
<dbReference type="STRING" id="477680.SAMN05421788_112141"/>
<dbReference type="AlphaFoldDB" id="A0A1N7RE55"/>
<keyword evidence="2" id="KW-1185">Reference proteome</keyword>